<keyword evidence="10" id="KW-1185">Reference proteome</keyword>
<evidence type="ECO:0000256" key="2">
    <source>
        <dbReference type="ARBA" id="ARBA00010617"/>
    </source>
</evidence>
<evidence type="ECO:0000256" key="4">
    <source>
        <dbReference type="ARBA" id="ARBA00022723"/>
    </source>
</evidence>
<keyword evidence="6" id="KW-0560">Oxidoreductase</keyword>
<dbReference type="Pfam" id="PF00067">
    <property type="entry name" value="p450"/>
    <property type="match status" value="1"/>
</dbReference>
<keyword evidence="6" id="KW-0503">Monooxygenase</keyword>
<keyword evidence="8" id="KW-0472">Membrane</keyword>
<comment type="similarity">
    <text evidence="2">Belongs to the cytochrome P450 family.</text>
</comment>
<dbReference type="InterPro" id="IPR036396">
    <property type="entry name" value="Cyt_P450_sf"/>
</dbReference>
<comment type="caution">
    <text evidence="9">The sequence shown here is derived from an EMBL/GenBank/DDBJ whole genome shotgun (WGS) entry which is preliminary data.</text>
</comment>
<evidence type="ECO:0000256" key="8">
    <source>
        <dbReference type="SAM" id="Phobius"/>
    </source>
</evidence>
<keyword evidence="8" id="KW-1133">Transmembrane helix</keyword>
<organism evidence="9 10">
    <name type="scientific">Diaporthe vaccinii</name>
    <dbReference type="NCBI Taxonomy" id="105482"/>
    <lineage>
        <taxon>Eukaryota</taxon>
        <taxon>Fungi</taxon>
        <taxon>Dikarya</taxon>
        <taxon>Ascomycota</taxon>
        <taxon>Pezizomycotina</taxon>
        <taxon>Sordariomycetes</taxon>
        <taxon>Sordariomycetidae</taxon>
        <taxon>Diaporthales</taxon>
        <taxon>Diaporthaceae</taxon>
        <taxon>Diaporthe</taxon>
        <taxon>Diaporthe eres species complex</taxon>
    </lineage>
</organism>
<feature type="region of interest" description="Disordered" evidence="7">
    <location>
        <begin position="143"/>
        <end position="165"/>
    </location>
</feature>
<evidence type="ECO:0000256" key="7">
    <source>
        <dbReference type="SAM" id="MobiDB-lite"/>
    </source>
</evidence>
<name>A0ABR4E5S6_9PEZI</name>
<keyword evidence="8" id="KW-0812">Transmembrane</keyword>
<dbReference type="PANTHER" id="PTHR24304">
    <property type="entry name" value="CYTOCHROME P450 FAMILY 7"/>
    <property type="match status" value="1"/>
</dbReference>
<dbReference type="InterPro" id="IPR002403">
    <property type="entry name" value="Cyt_P450_E_grp-IV"/>
</dbReference>
<evidence type="ECO:0000256" key="1">
    <source>
        <dbReference type="ARBA" id="ARBA00001971"/>
    </source>
</evidence>
<reference evidence="9 10" key="1">
    <citation type="submission" date="2024-03" db="EMBL/GenBank/DDBJ databases">
        <title>A high-quality draft genome sequence of Diaporthe vaccinii, a causative agent of upright dieback and viscid rot disease in cranberry plants.</title>
        <authorList>
            <person name="Sarrasin M."/>
            <person name="Lang B.F."/>
            <person name="Burger G."/>
        </authorList>
    </citation>
    <scope>NUCLEOTIDE SEQUENCE [LARGE SCALE GENOMIC DNA]</scope>
    <source>
        <strain evidence="9 10">IS7</strain>
    </source>
</reference>
<evidence type="ECO:0000256" key="3">
    <source>
        <dbReference type="ARBA" id="ARBA00022617"/>
    </source>
</evidence>
<evidence type="ECO:0000256" key="6">
    <source>
        <dbReference type="ARBA" id="ARBA00023033"/>
    </source>
</evidence>
<gene>
    <name evidence="9" type="ORF">FJTKL_15222</name>
</gene>
<proteinExistence type="inferred from homology"/>
<dbReference type="Gene3D" id="1.10.630.10">
    <property type="entry name" value="Cytochrome P450"/>
    <property type="match status" value="1"/>
</dbReference>
<dbReference type="SUPFAM" id="SSF48264">
    <property type="entry name" value="Cytochrome P450"/>
    <property type="match status" value="1"/>
</dbReference>
<evidence type="ECO:0000313" key="10">
    <source>
        <dbReference type="Proteomes" id="UP001600888"/>
    </source>
</evidence>
<comment type="cofactor">
    <cofactor evidence="1">
        <name>heme</name>
        <dbReference type="ChEBI" id="CHEBI:30413"/>
    </cofactor>
</comment>
<protein>
    <recommendedName>
        <fullName evidence="11">Cytochrome P450</fullName>
    </recommendedName>
</protein>
<dbReference type="InterPro" id="IPR001128">
    <property type="entry name" value="Cyt_P450"/>
</dbReference>
<sequence length="165" mass="18499">MQLMMEQKISDPIIALSIIGGILAGVFNTSINAAWNLCYLTQSPIWMEKLRAEVDAAIVNYRLQSDESVLDILHRFTLEDWETDFPLLELAIKETMRFTMSGTIVRKNVGGKKVPVGDTGSFIPPGGLAVYAAQDVHMDPQIYKDPHEWDPSRHDKARAEAAERV</sequence>
<feature type="transmembrane region" description="Helical" evidence="8">
    <location>
        <begin position="12"/>
        <end position="35"/>
    </location>
</feature>
<keyword evidence="5" id="KW-0408">Iron</keyword>
<evidence type="ECO:0000256" key="5">
    <source>
        <dbReference type="ARBA" id="ARBA00023004"/>
    </source>
</evidence>
<dbReference type="Proteomes" id="UP001600888">
    <property type="component" value="Unassembled WGS sequence"/>
</dbReference>
<keyword evidence="3" id="KW-0349">Heme</keyword>
<dbReference type="InterPro" id="IPR050529">
    <property type="entry name" value="CYP450_sterol_14alpha_dmase"/>
</dbReference>
<dbReference type="PANTHER" id="PTHR24304:SF2">
    <property type="entry name" value="24-HYDROXYCHOLESTEROL 7-ALPHA-HYDROXYLASE"/>
    <property type="match status" value="1"/>
</dbReference>
<dbReference type="PRINTS" id="PR00465">
    <property type="entry name" value="EP450IV"/>
</dbReference>
<accession>A0ABR4E5S6</accession>
<evidence type="ECO:0000313" key="9">
    <source>
        <dbReference type="EMBL" id="KAL2277793.1"/>
    </source>
</evidence>
<dbReference type="EMBL" id="JBAWTH010000094">
    <property type="protein sequence ID" value="KAL2277793.1"/>
    <property type="molecule type" value="Genomic_DNA"/>
</dbReference>
<dbReference type="CDD" id="cd00302">
    <property type="entry name" value="cytochrome_P450"/>
    <property type="match status" value="1"/>
</dbReference>
<keyword evidence="4" id="KW-0479">Metal-binding</keyword>
<evidence type="ECO:0008006" key="11">
    <source>
        <dbReference type="Google" id="ProtNLM"/>
    </source>
</evidence>